<gene>
    <name evidence="2" type="ORF">FBQ74_03605</name>
</gene>
<dbReference type="InterPro" id="IPR054267">
    <property type="entry name" value="DUF6998"/>
</dbReference>
<dbReference type="KEGG" id="salk:FBQ74_03605"/>
<protein>
    <recommendedName>
        <fullName evidence="1">DUF6998 domain-containing protein</fullName>
    </recommendedName>
</protein>
<reference evidence="2 3" key="1">
    <citation type="submission" date="2019-04" db="EMBL/GenBank/DDBJ databases">
        <title>Salinimonas iocasae sp. nov., a halophilic bacterium isolated from the outer tube casing of tubeworms in Okinawa Trough.</title>
        <authorList>
            <person name="Zhang H."/>
            <person name="Wang H."/>
            <person name="Li C."/>
        </authorList>
    </citation>
    <scope>NUCLEOTIDE SEQUENCE [LARGE SCALE GENOMIC DNA]</scope>
    <source>
        <strain evidence="2 3">KX18D6</strain>
    </source>
</reference>
<name>A0A5B7YAV9_9ALTE</name>
<evidence type="ECO:0000313" key="2">
    <source>
        <dbReference type="EMBL" id="QCZ92610.1"/>
    </source>
</evidence>
<evidence type="ECO:0000259" key="1">
    <source>
        <dbReference type="Pfam" id="PF22522"/>
    </source>
</evidence>
<dbReference type="AlphaFoldDB" id="A0A5B7YAV9"/>
<dbReference type="RefSeq" id="WP_139755362.1">
    <property type="nucleotide sequence ID" value="NZ_CP039852.1"/>
</dbReference>
<proteinExistence type="predicted"/>
<feature type="domain" description="DUF6998" evidence="1">
    <location>
        <begin position="11"/>
        <end position="143"/>
    </location>
</feature>
<dbReference type="Pfam" id="PF22522">
    <property type="entry name" value="DUF6998"/>
    <property type="match status" value="1"/>
</dbReference>
<organism evidence="2 3">
    <name type="scientific">Salinimonas iocasae</name>
    <dbReference type="NCBI Taxonomy" id="2572577"/>
    <lineage>
        <taxon>Bacteria</taxon>
        <taxon>Pseudomonadati</taxon>
        <taxon>Pseudomonadota</taxon>
        <taxon>Gammaproteobacteria</taxon>
        <taxon>Alteromonadales</taxon>
        <taxon>Alteromonadaceae</taxon>
        <taxon>Alteromonas/Salinimonas group</taxon>
        <taxon>Salinimonas</taxon>
    </lineage>
</organism>
<dbReference type="Proteomes" id="UP000304912">
    <property type="component" value="Chromosome"/>
</dbReference>
<keyword evidence="3" id="KW-1185">Reference proteome</keyword>
<dbReference type="OrthoDB" id="7221045at2"/>
<evidence type="ECO:0000313" key="3">
    <source>
        <dbReference type="Proteomes" id="UP000304912"/>
    </source>
</evidence>
<sequence length="229" mass="25265">MALTQMQIIQSLGEAMSWFERELAWGVPPTELRHLIGRIGELYAALISNGQMATEVNQKGYDVVGADGEKISVKTTAMMNSSGHIAFNLNTLNIVDKILILRINTAEMQIETLLFDKTENVIDLMNCTDDKRGKACISLSKLVTSVIPKSDVVAIKTVSKGNYIVKELENGTIEVYDKGKLVSPSKPVLRDLAEQLRISILNSNGNPYNTRQLGSLVIKTIEQNNQTLT</sequence>
<dbReference type="EMBL" id="CP039852">
    <property type="protein sequence ID" value="QCZ92610.1"/>
    <property type="molecule type" value="Genomic_DNA"/>
</dbReference>
<accession>A0A5B7YAV9</accession>